<feature type="coiled-coil region" evidence="1">
    <location>
        <begin position="579"/>
        <end position="620"/>
    </location>
</feature>
<proteinExistence type="predicted"/>
<dbReference type="OrthoDB" id="4510013at2759"/>
<reference evidence="6" key="1">
    <citation type="journal article" date="2017" name="Genome Biol.">
        <title>Comparative genomics reveals high biological diversity and specific adaptations in the industrially and medically important fungal genus Aspergillus.</title>
        <authorList>
            <person name="de Vries R.P."/>
            <person name="Riley R."/>
            <person name="Wiebenga A."/>
            <person name="Aguilar-Osorio G."/>
            <person name="Amillis S."/>
            <person name="Uchima C.A."/>
            <person name="Anderluh G."/>
            <person name="Asadollahi M."/>
            <person name="Askin M."/>
            <person name="Barry K."/>
            <person name="Battaglia E."/>
            <person name="Bayram O."/>
            <person name="Benocci T."/>
            <person name="Braus-Stromeyer S.A."/>
            <person name="Caldana C."/>
            <person name="Canovas D."/>
            <person name="Cerqueira G.C."/>
            <person name="Chen F."/>
            <person name="Chen W."/>
            <person name="Choi C."/>
            <person name="Clum A."/>
            <person name="Dos Santos R.A."/>
            <person name="Damasio A.R."/>
            <person name="Diallinas G."/>
            <person name="Emri T."/>
            <person name="Fekete E."/>
            <person name="Flipphi M."/>
            <person name="Freyberg S."/>
            <person name="Gallo A."/>
            <person name="Gournas C."/>
            <person name="Habgood R."/>
            <person name="Hainaut M."/>
            <person name="Harispe M.L."/>
            <person name="Henrissat B."/>
            <person name="Hilden K.S."/>
            <person name="Hope R."/>
            <person name="Hossain A."/>
            <person name="Karabika E."/>
            <person name="Karaffa L."/>
            <person name="Karanyi Z."/>
            <person name="Krasevec N."/>
            <person name="Kuo A."/>
            <person name="Kusch H."/>
            <person name="LaButti K."/>
            <person name="Lagendijk E.L."/>
            <person name="Lapidus A."/>
            <person name="Levasseur A."/>
            <person name="Lindquist E."/>
            <person name="Lipzen A."/>
            <person name="Logrieco A.F."/>
            <person name="MacCabe A."/>
            <person name="Maekelae M.R."/>
            <person name="Malavazi I."/>
            <person name="Melin P."/>
            <person name="Meyer V."/>
            <person name="Mielnichuk N."/>
            <person name="Miskei M."/>
            <person name="Molnar A.P."/>
            <person name="Mule G."/>
            <person name="Ngan C.Y."/>
            <person name="Orejas M."/>
            <person name="Orosz E."/>
            <person name="Ouedraogo J.P."/>
            <person name="Overkamp K.M."/>
            <person name="Park H.-S."/>
            <person name="Perrone G."/>
            <person name="Piumi F."/>
            <person name="Punt P.J."/>
            <person name="Ram A.F."/>
            <person name="Ramon A."/>
            <person name="Rauscher S."/>
            <person name="Record E."/>
            <person name="Riano-Pachon D.M."/>
            <person name="Robert V."/>
            <person name="Roehrig J."/>
            <person name="Ruller R."/>
            <person name="Salamov A."/>
            <person name="Salih N.S."/>
            <person name="Samson R.A."/>
            <person name="Sandor E."/>
            <person name="Sanguinetti M."/>
            <person name="Schuetze T."/>
            <person name="Sepcic K."/>
            <person name="Shelest E."/>
            <person name="Sherlock G."/>
            <person name="Sophianopoulou V."/>
            <person name="Squina F.M."/>
            <person name="Sun H."/>
            <person name="Susca A."/>
            <person name="Todd R.B."/>
            <person name="Tsang A."/>
            <person name="Unkles S.E."/>
            <person name="van de Wiele N."/>
            <person name="van Rossen-Uffink D."/>
            <person name="Oliveira J.V."/>
            <person name="Vesth T.C."/>
            <person name="Visser J."/>
            <person name="Yu J.-H."/>
            <person name="Zhou M."/>
            <person name="Andersen M.R."/>
            <person name="Archer D.B."/>
            <person name="Baker S.E."/>
            <person name="Benoit I."/>
            <person name="Brakhage A.A."/>
            <person name="Braus G.H."/>
            <person name="Fischer R."/>
            <person name="Frisvad J.C."/>
            <person name="Goldman G.H."/>
            <person name="Houbraken J."/>
            <person name="Oakley B."/>
            <person name="Pocsi I."/>
            <person name="Scazzocchio C."/>
            <person name="Seiboth B."/>
            <person name="vanKuyk P.A."/>
            <person name="Wortman J."/>
            <person name="Dyer P.S."/>
            <person name="Grigoriev I.V."/>
        </authorList>
    </citation>
    <scope>NUCLEOTIDE SEQUENCE [LARGE SCALE GENOMIC DNA]</scope>
    <source>
        <strain evidence="6">DTO 134E9</strain>
    </source>
</reference>
<dbReference type="PANTHER" id="PTHR36681">
    <property type="entry name" value="NUCLEAR GTPASE, GERMINAL CENTER-ASSOCIATED, TANDEM DUPLICATE 3"/>
    <property type="match status" value="1"/>
</dbReference>
<evidence type="ECO:0008006" key="7">
    <source>
        <dbReference type="Google" id="ProtNLM"/>
    </source>
</evidence>
<sequence length="1087" mass="120686">MGTNTTTTTAMDMDVDTNTDNQTMHNAQIHFIAEQTALHARSYEGQGVKPTLPDLKNHWFSLPATRVEDYCERVRFLDGRFAAAGLAGTGTGDGGVGDDESGSRYRGFLDKIYQKLFGGLERGVLGGLVVSVDDFKNQVIQLDEDELVKSVLQGVTALEKLRTAFERINTTTPLSETDWQKEISETLKLATTDRVIIGVVGSTGAGKSSLINAVADEEGVLATNCMRASTAVATEISYNHSSPRRYKAEVAFISREEWERELQVLFRNVVRDDVAKDSDAAVALDKIRAVYPFLGGRDILGSSVEELLGHASVAGLLGSTLSIEEDDAKIFSKKLKSYIDSKTKRRGTKGKAKSTASIPDQPDSNMGLWPLIRVVRIYVKAAALATGAVLVDLPGVFDSNAARVAVAEDYMKQCSAHWVVAPINRAVDDKVARDLLNKNFKMQMHMDGAFSNITFICTKTDDISVGEVQDSLRLESTATDAREELEEMCEVVEDELKNLHNELAFVTKDEEDVNDEIGYLDYADPSSDSSESPLKRKRQEQQKCPLGLHQAENNQPEKEVPELQEQRLDQQRLGLLARRKQLSSKHRALSQQVKLKKDELEKLQQEIESAEANVLRDCIEARNSYSKKEIKRDFARGIRDLDAEFEDDEVDFHQGEGESSSRDYKELEKGLPVFCVSIRAYQKLQGRLAQETAVAGFTAIEETEIPFLQAHCIALTEKAREASAIRFLTRFGQLLQSLSLWATRADPALILTDEMKKQLEGGFNETIAQMISGMDNLKDALFTQLRQSLDTTVVSRLDVAAKYACDHCEKVVSIWNKPAVEGGVRFNTYRAICNRSGSFYTADWNQDLANPMRHRMMNAWRGNFYYQVPGQIDAFIANINRQLYAFHQAAIASAGGTISTQNVEKLNGILNSTCSNVEQEFKQISTGVRRASKDINRGFASVIAAEMTPIYRECALQTGKGTLSRVRNIMSQGTADNRTQIFSHVVQHIQEHLMTLMTNLEGMIKDCLTTSAGYMSRDYYAAIIAPQVYGYSQALNGVKDEVTLIVQEAARELGLGIVWEREGEGNGENKNGEEKTEGGVTVKEEPV</sequence>
<evidence type="ECO:0000256" key="2">
    <source>
        <dbReference type="SAM" id="MobiDB-lite"/>
    </source>
</evidence>
<dbReference type="InterPro" id="IPR027417">
    <property type="entry name" value="P-loop_NTPase"/>
</dbReference>
<feature type="domain" description="Dynamin N-terminal" evidence="3">
    <location>
        <begin position="197"/>
        <end position="436"/>
    </location>
</feature>
<feature type="domain" description="DUF7605" evidence="4">
    <location>
        <begin position="824"/>
        <end position="977"/>
    </location>
</feature>
<protein>
    <recommendedName>
        <fullName evidence="7">G domain-containing protein</fullName>
    </recommendedName>
</protein>
<dbReference type="Pfam" id="PF24564">
    <property type="entry name" value="DUF7605"/>
    <property type="match status" value="1"/>
</dbReference>
<keyword evidence="1" id="KW-0175">Coiled coil</keyword>
<feature type="region of interest" description="Disordered" evidence="2">
    <location>
        <begin position="1062"/>
        <end position="1087"/>
    </location>
</feature>
<organism evidence="5 6">
    <name type="scientific">Aspergillus wentii DTO 134E9</name>
    <dbReference type="NCBI Taxonomy" id="1073089"/>
    <lineage>
        <taxon>Eukaryota</taxon>
        <taxon>Fungi</taxon>
        <taxon>Dikarya</taxon>
        <taxon>Ascomycota</taxon>
        <taxon>Pezizomycotina</taxon>
        <taxon>Eurotiomycetes</taxon>
        <taxon>Eurotiomycetidae</taxon>
        <taxon>Eurotiales</taxon>
        <taxon>Aspergillaceae</taxon>
        <taxon>Aspergillus</taxon>
        <taxon>Aspergillus subgen. Cremei</taxon>
    </lineage>
</organism>
<dbReference type="EMBL" id="KV878211">
    <property type="protein sequence ID" value="OJJ36596.1"/>
    <property type="molecule type" value="Genomic_DNA"/>
</dbReference>
<gene>
    <name evidence="5" type="ORF">ASPWEDRAFT_170108</name>
</gene>
<feature type="compositionally biased region" description="Basic and acidic residues" evidence="2">
    <location>
        <begin position="1070"/>
        <end position="1087"/>
    </location>
</feature>
<dbReference type="InterPro" id="IPR045063">
    <property type="entry name" value="Dynamin_N"/>
</dbReference>
<dbReference type="AlphaFoldDB" id="A0A1L9RNT4"/>
<dbReference type="RefSeq" id="XP_040690272.1">
    <property type="nucleotide sequence ID" value="XM_040830569.1"/>
</dbReference>
<dbReference type="SUPFAM" id="SSF52540">
    <property type="entry name" value="P-loop containing nucleoside triphosphate hydrolases"/>
    <property type="match status" value="1"/>
</dbReference>
<dbReference type="CDD" id="cd00882">
    <property type="entry name" value="Ras_like_GTPase"/>
    <property type="match status" value="1"/>
</dbReference>
<feature type="compositionally biased region" description="Basic and acidic residues" evidence="2">
    <location>
        <begin position="555"/>
        <end position="564"/>
    </location>
</feature>
<evidence type="ECO:0000259" key="3">
    <source>
        <dbReference type="Pfam" id="PF00350"/>
    </source>
</evidence>
<evidence type="ECO:0000256" key="1">
    <source>
        <dbReference type="SAM" id="Coils"/>
    </source>
</evidence>
<dbReference type="PANTHER" id="PTHR36681:SF3">
    <property type="entry name" value="NUCLEAR GTPASE, GERMINAL CENTER-ASSOCIATED, TANDEM DUPLICATE 3"/>
    <property type="match status" value="1"/>
</dbReference>
<dbReference type="InterPro" id="IPR056024">
    <property type="entry name" value="DUF7605"/>
</dbReference>
<dbReference type="VEuPathDB" id="FungiDB:ASPWEDRAFT_170108"/>
<dbReference type="Proteomes" id="UP000184383">
    <property type="component" value="Unassembled WGS sequence"/>
</dbReference>
<evidence type="ECO:0000313" key="5">
    <source>
        <dbReference type="EMBL" id="OJJ36596.1"/>
    </source>
</evidence>
<name>A0A1L9RNT4_ASPWE</name>
<accession>A0A1L9RNT4</accession>
<evidence type="ECO:0000259" key="4">
    <source>
        <dbReference type="Pfam" id="PF24564"/>
    </source>
</evidence>
<dbReference type="Pfam" id="PF00350">
    <property type="entry name" value="Dynamin_N"/>
    <property type="match status" value="1"/>
</dbReference>
<dbReference type="STRING" id="1073089.A0A1L9RNT4"/>
<feature type="coiled-coil region" evidence="1">
    <location>
        <begin position="475"/>
        <end position="516"/>
    </location>
</feature>
<feature type="region of interest" description="Disordered" evidence="2">
    <location>
        <begin position="519"/>
        <end position="564"/>
    </location>
</feature>
<dbReference type="GeneID" id="63746417"/>
<dbReference type="Gene3D" id="3.40.50.300">
    <property type="entry name" value="P-loop containing nucleotide triphosphate hydrolases"/>
    <property type="match status" value="1"/>
</dbReference>
<evidence type="ECO:0000313" key="6">
    <source>
        <dbReference type="Proteomes" id="UP000184383"/>
    </source>
</evidence>
<keyword evidence="6" id="KW-1185">Reference proteome</keyword>